<accession>A0AAJ6YU73</accession>
<evidence type="ECO:0000313" key="1">
    <source>
        <dbReference type="Proteomes" id="UP000695007"/>
    </source>
</evidence>
<proteinExistence type="predicted"/>
<gene>
    <name evidence="2" type="primary">LOC105367433</name>
</gene>
<protein>
    <submittedName>
        <fullName evidence="2">Uncharacterized protein LOC105367433 isoform X1</fullName>
    </submittedName>
</protein>
<dbReference type="Proteomes" id="UP000695007">
    <property type="component" value="Unplaced"/>
</dbReference>
<dbReference type="GeneID" id="105367433"/>
<name>A0AAJ6YU73_9HYME</name>
<reference evidence="2" key="1">
    <citation type="submission" date="2025-08" db="UniProtKB">
        <authorList>
            <consortium name="RefSeq"/>
        </authorList>
    </citation>
    <scope>IDENTIFICATION</scope>
</reference>
<dbReference type="AlphaFoldDB" id="A0AAJ6YU73"/>
<evidence type="ECO:0000313" key="2">
    <source>
        <dbReference type="RefSeq" id="XP_011504439.1"/>
    </source>
</evidence>
<sequence>MRVGGMLRESWGTSFIVIAPSVFLLLLVARANSLHLQYLPEIPGYVPVYIRYGDQPLEDINPDLAGAFHETSGIFNRIREITLDGPPLNEISNKVLSDKSVISLHSKEEITPHKTSKLRSNHFISFAPREISNLLQKSISLE</sequence>
<dbReference type="RefSeq" id="XP_011504439.1">
    <property type="nucleotide sequence ID" value="XM_011506137.1"/>
</dbReference>
<dbReference type="KEGG" id="csol:105367433"/>
<keyword evidence="1" id="KW-1185">Reference proteome</keyword>
<organism evidence="1 2">
    <name type="scientific">Ceratosolen solmsi marchali</name>
    <dbReference type="NCBI Taxonomy" id="326594"/>
    <lineage>
        <taxon>Eukaryota</taxon>
        <taxon>Metazoa</taxon>
        <taxon>Ecdysozoa</taxon>
        <taxon>Arthropoda</taxon>
        <taxon>Hexapoda</taxon>
        <taxon>Insecta</taxon>
        <taxon>Pterygota</taxon>
        <taxon>Neoptera</taxon>
        <taxon>Endopterygota</taxon>
        <taxon>Hymenoptera</taxon>
        <taxon>Apocrita</taxon>
        <taxon>Proctotrupomorpha</taxon>
        <taxon>Chalcidoidea</taxon>
        <taxon>Agaonidae</taxon>
        <taxon>Agaoninae</taxon>
        <taxon>Ceratosolen</taxon>
    </lineage>
</organism>